<dbReference type="Pfam" id="PF08220">
    <property type="entry name" value="HTH_DeoR"/>
    <property type="match status" value="1"/>
</dbReference>
<dbReference type="InterPro" id="IPR001034">
    <property type="entry name" value="DeoR_HTH"/>
</dbReference>
<sequence length="366" mass="39334">MLAEDRQRAIVDAVRERGSVRISELAQELNVAAVTVRGDVRELARRGKVTRVHGGVAWPSERSEDSLSGPASGGALAPAEEPADRHASRQPARTYSLGMVVPHSSYYYPEVVSGAKAAAESFGATLTVEVSQNAFAEKALVTRMLRSGVDGLLLTTAEDPRTSPATEAWLRELPVPVVLAERRVGFDTGAVEHVATNHEFGAYLALRHLTAMGRERIALLQFATLTSPMLETGYRQALAALNLEPRSSEVPSVLSENDPADLDDKCAQLVRCVKSGQVDAVLVHNDSIALPLVSRLQASGIRVPDDLAVVTYDDELAALADPPLTAVAPPRRAVGAEAVELLVRRLENPDRPAHHLMLRPALNVRG</sequence>
<dbReference type="SMART" id="SM00420">
    <property type="entry name" value="HTH_DEOR"/>
    <property type="match status" value="1"/>
</dbReference>
<dbReference type="Proteomes" id="UP001164506">
    <property type="component" value="Chromosome"/>
</dbReference>
<dbReference type="EMBL" id="CP084204">
    <property type="protein sequence ID" value="UZX20261.1"/>
    <property type="molecule type" value="Genomic_DNA"/>
</dbReference>
<dbReference type="GeneID" id="95598944"/>
<evidence type="ECO:0000256" key="1">
    <source>
        <dbReference type="ARBA" id="ARBA00023015"/>
    </source>
</evidence>
<dbReference type="PRINTS" id="PR00037">
    <property type="entry name" value="HTHLACR"/>
</dbReference>
<reference evidence="6" key="1">
    <citation type="submission" date="2021-09" db="EMBL/GenBank/DDBJ databases">
        <title>Complete genome sequence and metabolic characterization of Streptomyces tanashiensis DSM 731 the producer of antibacterial Kalafungin and diverse secondary metabolites.</title>
        <authorList>
            <person name="Abbasi M.N."/>
            <person name="Anwar M.N."/>
            <person name="Alam K."/>
            <person name="Shoaib M."/>
            <person name="Lin Z."/>
            <person name="Hayat M."/>
            <person name="Ali M.I."/>
            <person name="Malik H.M.T."/>
            <person name="Ahmed I."/>
            <person name="Li A."/>
            <person name="Hailong Wang H."/>
            <person name="Zhang Y."/>
        </authorList>
    </citation>
    <scope>NUCLEOTIDE SEQUENCE</scope>
    <source>
        <strain evidence="6">Kala</strain>
    </source>
</reference>
<dbReference type="CDD" id="cd06267">
    <property type="entry name" value="PBP1_LacI_sugar_binding-like"/>
    <property type="match status" value="1"/>
</dbReference>
<keyword evidence="3" id="KW-0804">Transcription</keyword>
<dbReference type="PROSITE" id="PS51000">
    <property type="entry name" value="HTH_DEOR_2"/>
    <property type="match status" value="1"/>
</dbReference>
<dbReference type="InterPro" id="IPR046335">
    <property type="entry name" value="LacI/GalR-like_sensor"/>
</dbReference>
<gene>
    <name evidence="6" type="ORF">LDH80_05830</name>
</gene>
<keyword evidence="2" id="KW-0238">DNA-binding</keyword>
<evidence type="ECO:0000313" key="6">
    <source>
        <dbReference type="EMBL" id="UZX20261.1"/>
    </source>
</evidence>
<dbReference type="PANTHER" id="PTHR30146:SF155">
    <property type="entry name" value="ALANINE RACEMASE"/>
    <property type="match status" value="1"/>
</dbReference>
<proteinExistence type="predicted"/>
<dbReference type="Gene3D" id="3.40.50.2300">
    <property type="match status" value="2"/>
</dbReference>
<dbReference type="PANTHER" id="PTHR30146">
    <property type="entry name" value="LACI-RELATED TRANSCRIPTIONAL REPRESSOR"/>
    <property type="match status" value="1"/>
</dbReference>
<evidence type="ECO:0000256" key="4">
    <source>
        <dbReference type="SAM" id="MobiDB-lite"/>
    </source>
</evidence>
<keyword evidence="1" id="KW-0805">Transcription regulation</keyword>
<evidence type="ECO:0000259" key="5">
    <source>
        <dbReference type="PROSITE" id="PS51000"/>
    </source>
</evidence>
<organism evidence="6 7">
    <name type="scientific">Streptomyces tanashiensis</name>
    <dbReference type="NCBI Taxonomy" id="67367"/>
    <lineage>
        <taxon>Bacteria</taxon>
        <taxon>Bacillati</taxon>
        <taxon>Actinomycetota</taxon>
        <taxon>Actinomycetes</taxon>
        <taxon>Kitasatosporales</taxon>
        <taxon>Streptomycetaceae</taxon>
        <taxon>Streptomyces</taxon>
    </lineage>
</organism>
<dbReference type="Gene3D" id="1.10.10.10">
    <property type="entry name" value="Winged helix-like DNA-binding domain superfamily/Winged helix DNA-binding domain"/>
    <property type="match status" value="1"/>
</dbReference>
<dbReference type="InterPro" id="IPR036388">
    <property type="entry name" value="WH-like_DNA-bd_sf"/>
</dbReference>
<evidence type="ECO:0000256" key="2">
    <source>
        <dbReference type="ARBA" id="ARBA00023125"/>
    </source>
</evidence>
<dbReference type="RefSeq" id="WP_190107063.1">
    <property type="nucleotide sequence ID" value="NZ_BMUH01000020.1"/>
</dbReference>
<feature type="region of interest" description="Disordered" evidence="4">
    <location>
        <begin position="55"/>
        <end position="91"/>
    </location>
</feature>
<keyword evidence="7" id="KW-1185">Reference proteome</keyword>
<dbReference type="SUPFAM" id="SSF53822">
    <property type="entry name" value="Periplasmic binding protein-like I"/>
    <property type="match status" value="1"/>
</dbReference>
<dbReference type="Pfam" id="PF13377">
    <property type="entry name" value="Peripla_BP_3"/>
    <property type="match status" value="1"/>
</dbReference>
<name>A0ABY6QR36_9ACTN</name>
<accession>A0ABY6QR36</accession>
<protein>
    <submittedName>
        <fullName evidence="6">Substrate-binding domain-containing protein</fullName>
    </submittedName>
</protein>
<evidence type="ECO:0000313" key="7">
    <source>
        <dbReference type="Proteomes" id="UP001164506"/>
    </source>
</evidence>
<feature type="compositionally biased region" description="Low complexity" evidence="4">
    <location>
        <begin position="66"/>
        <end position="80"/>
    </location>
</feature>
<dbReference type="InterPro" id="IPR036390">
    <property type="entry name" value="WH_DNA-bd_sf"/>
</dbReference>
<dbReference type="InterPro" id="IPR028082">
    <property type="entry name" value="Peripla_BP_I"/>
</dbReference>
<evidence type="ECO:0000256" key="3">
    <source>
        <dbReference type="ARBA" id="ARBA00023163"/>
    </source>
</evidence>
<dbReference type="SUPFAM" id="SSF46785">
    <property type="entry name" value="Winged helix' DNA-binding domain"/>
    <property type="match status" value="1"/>
</dbReference>
<feature type="domain" description="HTH deoR-type" evidence="5">
    <location>
        <begin position="3"/>
        <end position="58"/>
    </location>
</feature>